<dbReference type="CDD" id="cd03487">
    <property type="entry name" value="RT_Bac_retron_II"/>
    <property type="match status" value="1"/>
</dbReference>
<evidence type="ECO:0000256" key="4">
    <source>
        <dbReference type="ARBA" id="ARBA00022723"/>
    </source>
</evidence>
<dbReference type="InterPro" id="IPR027417">
    <property type="entry name" value="P-loop_NTPase"/>
</dbReference>
<dbReference type="InterPro" id="IPR000477">
    <property type="entry name" value="RT_dom"/>
</dbReference>
<dbReference type="PRINTS" id="PR00866">
    <property type="entry name" value="RNADNAPOLMS"/>
</dbReference>
<keyword evidence="6" id="KW-0695">RNA-directed DNA polymerase</keyword>
<organism evidence="11 12">
    <name type="scientific">Merismopedia glauca CCAP 1448/3</name>
    <dbReference type="NCBI Taxonomy" id="1296344"/>
    <lineage>
        <taxon>Bacteria</taxon>
        <taxon>Bacillati</taxon>
        <taxon>Cyanobacteriota</taxon>
        <taxon>Cyanophyceae</taxon>
        <taxon>Synechococcales</taxon>
        <taxon>Merismopediaceae</taxon>
        <taxon>Merismopedia</taxon>
    </lineage>
</organism>
<dbReference type="OrthoDB" id="572516at2"/>
<reference evidence="11 12" key="1">
    <citation type="submission" date="2018-02" db="EMBL/GenBank/DDBJ databases">
        <authorList>
            <person name="Cohen D.B."/>
            <person name="Kent A.D."/>
        </authorList>
    </citation>
    <scope>NUCLEOTIDE SEQUENCE [LARGE SCALE GENOMIC DNA]</scope>
    <source>
        <strain evidence="11 12">CCAP 1448/3</strain>
    </source>
</reference>
<dbReference type="Pfam" id="PF00078">
    <property type="entry name" value="RVT_1"/>
    <property type="match status" value="1"/>
</dbReference>
<evidence type="ECO:0000256" key="7">
    <source>
        <dbReference type="ARBA" id="ARBA00023118"/>
    </source>
</evidence>
<dbReference type="Proteomes" id="UP000238762">
    <property type="component" value="Unassembled WGS sequence"/>
</dbReference>
<keyword evidence="7" id="KW-0051">Antiviral defense</keyword>
<dbReference type="GO" id="GO:0005524">
    <property type="term" value="F:ATP binding"/>
    <property type="evidence" value="ECO:0007669"/>
    <property type="project" value="InterPro"/>
</dbReference>
<evidence type="ECO:0000256" key="5">
    <source>
        <dbReference type="ARBA" id="ARBA00022842"/>
    </source>
</evidence>
<evidence type="ECO:0000256" key="9">
    <source>
        <dbReference type="ARBA" id="ARBA00048173"/>
    </source>
</evidence>
<evidence type="ECO:0000259" key="10">
    <source>
        <dbReference type="PROSITE" id="PS50878"/>
    </source>
</evidence>
<dbReference type="PANTHER" id="PTHR34047">
    <property type="entry name" value="NUCLEAR INTRON MATURASE 1, MITOCHONDRIAL-RELATED"/>
    <property type="match status" value="1"/>
</dbReference>
<protein>
    <recommendedName>
        <fullName evidence="1">RNA-directed DNA polymerase</fullName>
        <ecNumber evidence="1">2.7.7.49</ecNumber>
    </recommendedName>
</protein>
<dbReference type="RefSeq" id="WP_106290904.1">
    <property type="nucleotide sequence ID" value="NZ_CAWNTC010000173.1"/>
</dbReference>
<dbReference type="GO" id="GO:0016887">
    <property type="term" value="F:ATP hydrolysis activity"/>
    <property type="evidence" value="ECO:0007669"/>
    <property type="project" value="InterPro"/>
</dbReference>
<dbReference type="GO" id="GO:0003964">
    <property type="term" value="F:RNA-directed DNA polymerase activity"/>
    <property type="evidence" value="ECO:0007669"/>
    <property type="project" value="UniProtKB-KW"/>
</dbReference>
<keyword evidence="4" id="KW-0479">Metal-binding</keyword>
<keyword evidence="5" id="KW-0460">Magnesium</keyword>
<name>A0A2T1BYB7_9CYAN</name>
<dbReference type="InterPro" id="IPR000123">
    <property type="entry name" value="Reverse_transcriptase_msDNA"/>
</dbReference>
<dbReference type="AlphaFoldDB" id="A0A2T1BYB7"/>
<keyword evidence="3" id="KW-0548">Nucleotidyltransferase</keyword>
<dbReference type="GO" id="GO:0046872">
    <property type="term" value="F:metal ion binding"/>
    <property type="evidence" value="ECO:0007669"/>
    <property type="project" value="UniProtKB-KW"/>
</dbReference>
<dbReference type="Gene3D" id="3.40.50.300">
    <property type="entry name" value="P-loop containing nucleotide triphosphate hydrolases"/>
    <property type="match status" value="1"/>
</dbReference>
<evidence type="ECO:0000256" key="1">
    <source>
        <dbReference type="ARBA" id="ARBA00012493"/>
    </source>
</evidence>
<proteinExistence type="inferred from homology"/>
<dbReference type="PROSITE" id="PS50878">
    <property type="entry name" value="RT_POL"/>
    <property type="match status" value="1"/>
</dbReference>
<dbReference type="PANTHER" id="PTHR34047:SF7">
    <property type="entry name" value="RNA-DIRECTED DNA POLYMERASE"/>
    <property type="match status" value="1"/>
</dbReference>
<reference evidence="11 12" key="2">
    <citation type="submission" date="2018-03" db="EMBL/GenBank/DDBJ databases">
        <title>The ancient ancestry and fast evolution of plastids.</title>
        <authorList>
            <person name="Moore K.R."/>
            <person name="Magnabosco C."/>
            <person name="Momper L."/>
            <person name="Gold D.A."/>
            <person name="Bosak T."/>
            <person name="Fournier G.P."/>
        </authorList>
    </citation>
    <scope>NUCLEOTIDE SEQUENCE [LARGE SCALE GENOMIC DNA]</scope>
    <source>
        <strain evidence="11 12">CCAP 1448/3</strain>
    </source>
</reference>
<sequence>MSLYNLSPELVAEQLGVNYHSLIELLQQLDEIYRDFVIPKKSGGVRTIKTPMSIREIIRGYEDGYFPLLDIQKKLSKEILQPVYQPKPCVHGFTAKKSIVTNAKAHTKKKYVLNLDIQDFFSSINFERVRKMFMAQPYNANDEVANLLAQICCYEDLLPQGAPTSPIVSNMVCAKMDSQLLTLAKKYKATYTRYADDITFSTNLDEFPEALGSVADEGGIRRFVVGEELREILNSNNFEVNERKVRLQTQNSRQEVTGLTVNRFPNVDRKFVRQIRSMLYAWQRFGIEQAAGEYSSRYDKKYKYLINRSGEEAKRFHHVLRGKIEFLGMVRGKNDPIYKKHLAQYKRLLYEELAQKPRLSSSLKTKGWQDRVSLNNQDWNTHIRVAGLLLPDYIKTSYLLAILTSLYTGQIILLNGSVGIGKTSLVEKSAEILNGNSKIIPVRPAWTDSTDLLGFYNPVNDSFIPSSFLTALQKASENFEQFFLVCLDELNLARIENYAADLLSCLEYSKSGQQAQKLILYSPSIEVQIRQEISLLQSQKTKTSEQSNRLAKLQNLLSTYPAEFSIPKNLVLMGTLNSDETTYDISPKVIDRSFIITYPFPDLAGDTNATPSNNPITGTYIPSLFKELDNKILQERSTNDEFNESWYIISNWNSRYLSQCGIPLGYRVKRDYKVFYAASQIVGLTVEECIGYFLFTKLIPRISFFKDDSRENICLEWLEEIENNYSHFVTPDVMGNLRNQIQDIRRRNVRYWG</sequence>
<dbReference type="SUPFAM" id="SSF52540">
    <property type="entry name" value="P-loop containing nucleoside triphosphate hydrolases"/>
    <property type="match status" value="1"/>
</dbReference>
<dbReference type="GO" id="GO:0051607">
    <property type="term" value="P:defense response to virus"/>
    <property type="evidence" value="ECO:0007669"/>
    <property type="project" value="UniProtKB-KW"/>
</dbReference>
<gene>
    <name evidence="11" type="ORF">C7B64_20615</name>
</gene>
<comment type="catalytic activity">
    <reaction evidence="9">
        <text>DNA(n) + a 2'-deoxyribonucleoside 5'-triphosphate = DNA(n+1) + diphosphate</text>
        <dbReference type="Rhea" id="RHEA:22508"/>
        <dbReference type="Rhea" id="RHEA-COMP:17339"/>
        <dbReference type="Rhea" id="RHEA-COMP:17340"/>
        <dbReference type="ChEBI" id="CHEBI:33019"/>
        <dbReference type="ChEBI" id="CHEBI:61560"/>
        <dbReference type="ChEBI" id="CHEBI:173112"/>
        <dbReference type="EC" id="2.7.7.49"/>
    </reaction>
</comment>
<accession>A0A2T1BYB7</accession>
<evidence type="ECO:0000256" key="3">
    <source>
        <dbReference type="ARBA" id="ARBA00022695"/>
    </source>
</evidence>
<dbReference type="GO" id="GO:0003723">
    <property type="term" value="F:RNA binding"/>
    <property type="evidence" value="ECO:0007669"/>
    <property type="project" value="InterPro"/>
</dbReference>
<dbReference type="InterPro" id="IPR051083">
    <property type="entry name" value="GrpII_Intron_Splice-Mob/Def"/>
</dbReference>
<evidence type="ECO:0000313" key="12">
    <source>
        <dbReference type="Proteomes" id="UP000238762"/>
    </source>
</evidence>
<dbReference type="InterPro" id="IPR043502">
    <property type="entry name" value="DNA/RNA_pol_sf"/>
</dbReference>
<dbReference type="EMBL" id="PVWJ01000139">
    <property type="protein sequence ID" value="PSB01001.1"/>
    <property type="molecule type" value="Genomic_DNA"/>
</dbReference>
<dbReference type="InterPro" id="IPR011704">
    <property type="entry name" value="ATPase_dyneun-rel_AAA"/>
</dbReference>
<dbReference type="Pfam" id="PF07728">
    <property type="entry name" value="AAA_5"/>
    <property type="match status" value="1"/>
</dbReference>
<evidence type="ECO:0000256" key="8">
    <source>
        <dbReference type="ARBA" id="ARBA00034120"/>
    </source>
</evidence>
<dbReference type="SUPFAM" id="SSF56672">
    <property type="entry name" value="DNA/RNA polymerases"/>
    <property type="match status" value="1"/>
</dbReference>
<comment type="caution">
    <text evidence="11">The sequence shown here is derived from an EMBL/GenBank/DDBJ whole genome shotgun (WGS) entry which is preliminary data.</text>
</comment>
<evidence type="ECO:0000256" key="6">
    <source>
        <dbReference type="ARBA" id="ARBA00022918"/>
    </source>
</evidence>
<keyword evidence="12" id="KW-1185">Reference proteome</keyword>
<feature type="domain" description="Reverse transcriptase" evidence="10">
    <location>
        <begin position="19"/>
        <end position="261"/>
    </location>
</feature>
<evidence type="ECO:0000256" key="2">
    <source>
        <dbReference type="ARBA" id="ARBA00022679"/>
    </source>
</evidence>
<keyword evidence="2" id="KW-0808">Transferase</keyword>
<evidence type="ECO:0000313" key="11">
    <source>
        <dbReference type="EMBL" id="PSB01001.1"/>
    </source>
</evidence>
<dbReference type="EC" id="2.7.7.49" evidence="1"/>
<comment type="similarity">
    <text evidence="8">Belongs to the bacterial reverse transcriptase family.</text>
</comment>